<accession>A0A1D8D732</accession>
<feature type="binding site" evidence="7">
    <location>
        <position position="141"/>
    </location>
    <ligand>
        <name>Zn(2+)</name>
        <dbReference type="ChEBI" id="CHEBI:29105"/>
    </ligand>
</feature>
<organism evidence="8 9">
    <name type="scientific">Chlorobaculum limnaeum</name>
    <dbReference type="NCBI Taxonomy" id="274537"/>
    <lineage>
        <taxon>Bacteria</taxon>
        <taxon>Pseudomonadati</taxon>
        <taxon>Chlorobiota</taxon>
        <taxon>Chlorobiia</taxon>
        <taxon>Chlorobiales</taxon>
        <taxon>Chlorobiaceae</taxon>
        <taxon>Chlorobaculum</taxon>
    </lineage>
</organism>
<evidence type="ECO:0000256" key="6">
    <source>
        <dbReference type="ARBA" id="ARBA00023163"/>
    </source>
</evidence>
<dbReference type="Gene3D" id="3.30.1490.190">
    <property type="match status" value="1"/>
</dbReference>
<keyword evidence="6" id="KW-0804">Transcription</keyword>
<name>A0A1D8D732_CHLLM</name>
<keyword evidence="4" id="KW-0805">Transcription regulation</keyword>
<dbReference type="InterPro" id="IPR036390">
    <property type="entry name" value="WH_DNA-bd_sf"/>
</dbReference>
<keyword evidence="5" id="KW-0238">DNA-binding</keyword>
<dbReference type="SUPFAM" id="SSF46785">
    <property type="entry name" value="Winged helix' DNA-binding domain"/>
    <property type="match status" value="1"/>
</dbReference>
<dbReference type="GO" id="GO:0003700">
    <property type="term" value="F:DNA-binding transcription factor activity"/>
    <property type="evidence" value="ECO:0007669"/>
    <property type="project" value="InterPro"/>
</dbReference>
<evidence type="ECO:0000256" key="2">
    <source>
        <dbReference type="ARBA" id="ARBA00022491"/>
    </source>
</evidence>
<dbReference type="GO" id="GO:0045892">
    <property type="term" value="P:negative regulation of DNA-templated transcription"/>
    <property type="evidence" value="ECO:0007669"/>
    <property type="project" value="TreeGrafter"/>
</dbReference>
<keyword evidence="7" id="KW-0479">Metal-binding</keyword>
<evidence type="ECO:0000313" key="9">
    <source>
        <dbReference type="Proteomes" id="UP000095185"/>
    </source>
</evidence>
<dbReference type="GO" id="GO:0000976">
    <property type="term" value="F:transcription cis-regulatory region binding"/>
    <property type="evidence" value="ECO:0007669"/>
    <property type="project" value="TreeGrafter"/>
</dbReference>
<dbReference type="GO" id="GO:1900376">
    <property type="term" value="P:regulation of secondary metabolite biosynthetic process"/>
    <property type="evidence" value="ECO:0007669"/>
    <property type="project" value="TreeGrafter"/>
</dbReference>
<proteinExistence type="inferred from homology"/>
<keyword evidence="3 7" id="KW-0862">Zinc</keyword>
<sequence length="146" mass="16497">MDRSEPKEERINRFIENCHQAGLKITPQRLAIYKLLMDCTDHPSADWVYRKITVAWPTISFDTVNRTLLTFAEIGVIDMVESFSPSRRFDSQTEKHHHLHCVKCGQITDVRDSSLDNVPVPAHIDNGFTVTGTRVVISGICAGCAR</sequence>
<dbReference type="KEGG" id="clz:BIU88_04170"/>
<dbReference type="Proteomes" id="UP000095185">
    <property type="component" value="Chromosome"/>
</dbReference>
<dbReference type="InterPro" id="IPR002481">
    <property type="entry name" value="FUR"/>
</dbReference>
<keyword evidence="9" id="KW-1185">Reference proteome</keyword>
<dbReference type="Pfam" id="PF01475">
    <property type="entry name" value="FUR"/>
    <property type="match status" value="1"/>
</dbReference>
<dbReference type="InterPro" id="IPR043135">
    <property type="entry name" value="Fur_C"/>
</dbReference>
<dbReference type="Gene3D" id="1.10.10.10">
    <property type="entry name" value="Winged helix-like DNA-binding domain superfamily/Winged helix DNA-binding domain"/>
    <property type="match status" value="1"/>
</dbReference>
<protein>
    <submittedName>
        <fullName evidence="8">Transcriptional repressor</fullName>
    </submittedName>
</protein>
<evidence type="ECO:0000256" key="5">
    <source>
        <dbReference type="ARBA" id="ARBA00023125"/>
    </source>
</evidence>
<evidence type="ECO:0000256" key="7">
    <source>
        <dbReference type="PIRSR" id="PIRSR602481-1"/>
    </source>
</evidence>
<reference evidence="8" key="1">
    <citation type="submission" date="2016-09" db="EMBL/GenBank/DDBJ databases">
        <title>Genome sequence of Chlorobaculum limnaeum.</title>
        <authorList>
            <person name="Liu Z."/>
            <person name="Tank M."/>
            <person name="Bryant D.A."/>
        </authorList>
    </citation>
    <scope>NUCLEOTIDE SEQUENCE [LARGE SCALE GENOMIC DNA]</scope>
    <source>
        <strain evidence="8">DSM 1677</strain>
    </source>
</reference>
<dbReference type="PANTHER" id="PTHR33202">
    <property type="entry name" value="ZINC UPTAKE REGULATION PROTEIN"/>
    <property type="match status" value="1"/>
</dbReference>
<feature type="binding site" evidence="7">
    <location>
        <position position="144"/>
    </location>
    <ligand>
        <name>Zn(2+)</name>
        <dbReference type="ChEBI" id="CHEBI:29105"/>
    </ligand>
</feature>
<feature type="binding site" evidence="7">
    <location>
        <position position="101"/>
    </location>
    <ligand>
        <name>Zn(2+)</name>
        <dbReference type="ChEBI" id="CHEBI:29105"/>
    </ligand>
</feature>
<comment type="cofactor">
    <cofactor evidence="7">
        <name>Zn(2+)</name>
        <dbReference type="ChEBI" id="CHEBI:29105"/>
    </cofactor>
    <text evidence="7">Binds 1 zinc ion per subunit.</text>
</comment>
<evidence type="ECO:0000313" key="8">
    <source>
        <dbReference type="EMBL" id="AOS83409.1"/>
    </source>
</evidence>
<dbReference type="OrthoDB" id="594893at2"/>
<dbReference type="CDD" id="cd07153">
    <property type="entry name" value="Fur_like"/>
    <property type="match status" value="1"/>
</dbReference>
<keyword evidence="2" id="KW-0678">Repressor</keyword>
<gene>
    <name evidence="8" type="ORF">BIU88_04170</name>
</gene>
<dbReference type="AlphaFoldDB" id="A0A1D8D732"/>
<feature type="binding site" evidence="7">
    <location>
        <position position="104"/>
    </location>
    <ligand>
        <name>Zn(2+)</name>
        <dbReference type="ChEBI" id="CHEBI:29105"/>
    </ligand>
</feature>
<comment type="similarity">
    <text evidence="1">Belongs to the Fur family.</text>
</comment>
<dbReference type="GO" id="GO:0008270">
    <property type="term" value="F:zinc ion binding"/>
    <property type="evidence" value="ECO:0007669"/>
    <property type="project" value="TreeGrafter"/>
</dbReference>
<evidence type="ECO:0000256" key="1">
    <source>
        <dbReference type="ARBA" id="ARBA00007957"/>
    </source>
</evidence>
<evidence type="ECO:0000256" key="3">
    <source>
        <dbReference type="ARBA" id="ARBA00022833"/>
    </source>
</evidence>
<dbReference type="InterPro" id="IPR036388">
    <property type="entry name" value="WH-like_DNA-bd_sf"/>
</dbReference>
<dbReference type="STRING" id="274537.BIU88_04170"/>
<evidence type="ECO:0000256" key="4">
    <source>
        <dbReference type="ARBA" id="ARBA00023015"/>
    </source>
</evidence>
<dbReference type="PANTHER" id="PTHR33202:SF8">
    <property type="entry name" value="PEROXIDE-RESPONSIVE REPRESSOR PERR"/>
    <property type="match status" value="1"/>
</dbReference>
<dbReference type="EMBL" id="CP017305">
    <property type="protein sequence ID" value="AOS83409.1"/>
    <property type="molecule type" value="Genomic_DNA"/>
</dbReference>